<protein>
    <submittedName>
        <fullName evidence="1">Uncharacterized protein</fullName>
    </submittedName>
</protein>
<dbReference type="EMBL" id="CAVMJV010000112">
    <property type="protein sequence ID" value="CAK5102614.1"/>
    <property type="molecule type" value="Genomic_DNA"/>
</dbReference>
<dbReference type="Proteomes" id="UP001497535">
    <property type="component" value="Unassembled WGS sequence"/>
</dbReference>
<reference evidence="1" key="1">
    <citation type="submission" date="2023-11" db="EMBL/GenBank/DDBJ databases">
        <authorList>
            <person name="Poullet M."/>
        </authorList>
    </citation>
    <scope>NUCLEOTIDE SEQUENCE</scope>
    <source>
        <strain evidence="1">E1834</strain>
    </source>
</reference>
<comment type="caution">
    <text evidence="1">The sequence shown here is derived from an EMBL/GenBank/DDBJ whole genome shotgun (WGS) entry which is preliminary data.</text>
</comment>
<proteinExistence type="predicted"/>
<evidence type="ECO:0000313" key="1">
    <source>
        <dbReference type="EMBL" id="CAK5102614.1"/>
    </source>
</evidence>
<sequence length="322" mass="33768">MAGSSKESSSIDRHGNDLIPPELIDADATTNGGGPPVPAAVVRLQHQQQTHMESLDSGSSPPSSSAMLPPPVFSSRFERILPPDIPPSSAPPPPPPLQKTTGNGQIETPLNITSTLQPSTAASTGAGHGQLKSMDSGIGTEVTTASMPSSAPIHGGIGRTASDLPRATVQQQQQQQVQQQHSSIGPTRSQSMKGEAANQIKRGAKGAGSLGAADSADEQRPITSQLAVPSAFHEFPHIVRGTEAVASSSTGTSSEEEAKKMVELVERTAVADGDSDLEVETEVPSLESLVGWEVLKHLKPKEKKRQEVINGKIIPHRKNTRT</sequence>
<gene>
    <name evidence="1" type="ORF">MENTE1834_LOCUS42562</name>
</gene>
<name>A0ACB1ASE0_MELEN</name>
<evidence type="ECO:0000313" key="2">
    <source>
        <dbReference type="Proteomes" id="UP001497535"/>
    </source>
</evidence>
<keyword evidence="2" id="KW-1185">Reference proteome</keyword>
<organism evidence="1 2">
    <name type="scientific">Meloidogyne enterolobii</name>
    <name type="common">Root-knot nematode worm</name>
    <name type="synonym">Meloidogyne mayaguensis</name>
    <dbReference type="NCBI Taxonomy" id="390850"/>
    <lineage>
        <taxon>Eukaryota</taxon>
        <taxon>Metazoa</taxon>
        <taxon>Ecdysozoa</taxon>
        <taxon>Nematoda</taxon>
        <taxon>Chromadorea</taxon>
        <taxon>Rhabditida</taxon>
        <taxon>Tylenchina</taxon>
        <taxon>Tylenchomorpha</taxon>
        <taxon>Tylenchoidea</taxon>
        <taxon>Meloidogynidae</taxon>
        <taxon>Meloidogyninae</taxon>
        <taxon>Meloidogyne</taxon>
    </lineage>
</organism>
<accession>A0ACB1ASE0</accession>